<keyword evidence="3" id="KW-0808">Transferase</keyword>
<evidence type="ECO:0000259" key="4">
    <source>
        <dbReference type="Pfam" id="PF00535"/>
    </source>
</evidence>
<accession>A0A1G2USV5</accession>
<dbReference type="AlphaFoldDB" id="A0A1G2USV5"/>
<proteinExistence type="inferred from homology"/>
<evidence type="ECO:0000256" key="3">
    <source>
        <dbReference type="ARBA" id="ARBA00022679"/>
    </source>
</evidence>
<comment type="similarity">
    <text evidence="1">Belongs to the glycosyltransferase 2 family.</text>
</comment>
<dbReference type="Gene3D" id="3.90.550.10">
    <property type="entry name" value="Spore Coat Polysaccharide Biosynthesis Protein SpsA, Chain A"/>
    <property type="match status" value="1"/>
</dbReference>
<dbReference type="Pfam" id="PF00535">
    <property type="entry name" value="Glycos_transf_2"/>
    <property type="match status" value="1"/>
</dbReference>
<dbReference type="GO" id="GO:0004582">
    <property type="term" value="F:dolichyl-phosphate beta-D-mannosyltransferase activity"/>
    <property type="evidence" value="ECO:0007669"/>
    <property type="project" value="InterPro"/>
</dbReference>
<dbReference type="EMBL" id="MHWR01000038">
    <property type="protein sequence ID" value="OHB12463.1"/>
    <property type="molecule type" value="Genomic_DNA"/>
</dbReference>
<dbReference type="Proteomes" id="UP000177154">
    <property type="component" value="Unassembled WGS sequence"/>
</dbReference>
<dbReference type="GO" id="GO:0009247">
    <property type="term" value="P:glycolipid biosynthetic process"/>
    <property type="evidence" value="ECO:0007669"/>
    <property type="project" value="TreeGrafter"/>
</dbReference>
<organism evidence="5 6">
    <name type="scientific">Candidatus Zambryskibacteria bacterium RIFCSPLOWO2_12_39_8</name>
    <dbReference type="NCBI Taxonomy" id="1802774"/>
    <lineage>
        <taxon>Bacteria</taxon>
        <taxon>Candidatus Zambryskiibacteriota</taxon>
    </lineage>
</organism>
<dbReference type="PANTHER" id="PTHR43398:SF1">
    <property type="entry name" value="DOLICHOL-PHOSPHATE MANNOSYLTRANSFERASE SUBUNIT 1"/>
    <property type="match status" value="1"/>
</dbReference>
<dbReference type="GO" id="GO:0016020">
    <property type="term" value="C:membrane"/>
    <property type="evidence" value="ECO:0007669"/>
    <property type="project" value="GOC"/>
</dbReference>
<dbReference type="InterPro" id="IPR001173">
    <property type="entry name" value="Glyco_trans_2-like"/>
</dbReference>
<dbReference type="InterPro" id="IPR039528">
    <property type="entry name" value="DPM1-like"/>
</dbReference>
<sequence>MKNVIIIPTYNERENIKILVPIIFNIIPDISILVVDDNSPDGTSTVVKEMQTHYTRLSLLSRSNKNGLGPAYINAFKEVIKDPEVKSVIMMDADLSHDPKSLNEMIQKSDKFSVIIGSRYIQGGNTIGWEYWRRALSFWGNLYCRMITRMPIHDCTGGFNVISAKLLRKIDFSKMDMGGYAFIMQLKYFLYKEGGTFFEVPITFVNRTGGESKISSHIINEGILAPWEMIMRRYK</sequence>
<dbReference type="CDD" id="cd06442">
    <property type="entry name" value="DPM1_like"/>
    <property type="match status" value="1"/>
</dbReference>
<name>A0A1G2USV5_9BACT</name>
<dbReference type="InterPro" id="IPR029044">
    <property type="entry name" value="Nucleotide-diphossugar_trans"/>
</dbReference>
<evidence type="ECO:0000313" key="5">
    <source>
        <dbReference type="EMBL" id="OHB12463.1"/>
    </source>
</evidence>
<evidence type="ECO:0000256" key="2">
    <source>
        <dbReference type="ARBA" id="ARBA00022676"/>
    </source>
</evidence>
<reference evidence="5 6" key="1">
    <citation type="journal article" date="2016" name="Nat. Commun.">
        <title>Thousands of microbial genomes shed light on interconnected biogeochemical processes in an aquifer system.</title>
        <authorList>
            <person name="Anantharaman K."/>
            <person name="Brown C.T."/>
            <person name="Hug L.A."/>
            <person name="Sharon I."/>
            <person name="Castelle C.J."/>
            <person name="Probst A.J."/>
            <person name="Thomas B.C."/>
            <person name="Singh A."/>
            <person name="Wilkins M.J."/>
            <person name="Karaoz U."/>
            <person name="Brodie E.L."/>
            <person name="Williams K.H."/>
            <person name="Hubbard S.S."/>
            <person name="Banfield J.F."/>
        </authorList>
    </citation>
    <scope>NUCLEOTIDE SEQUENCE [LARGE SCALE GENOMIC DNA]</scope>
</reference>
<comment type="caution">
    <text evidence="5">The sequence shown here is derived from an EMBL/GenBank/DDBJ whole genome shotgun (WGS) entry which is preliminary data.</text>
</comment>
<feature type="domain" description="Glycosyltransferase 2-like" evidence="4">
    <location>
        <begin position="5"/>
        <end position="170"/>
    </location>
</feature>
<dbReference type="SUPFAM" id="SSF53448">
    <property type="entry name" value="Nucleotide-diphospho-sugar transferases"/>
    <property type="match status" value="1"/>
</dbReference>
<evidence type="ECO:0000256" key="1">
    <source>
        <dbReference type="ARBA" id="ARBA00006739"/>
    </source>
</evidence>
<dbReference type="PANTHER" id="PTHR43398">
    <property type="entry name" value="DOLICHOL-PHOSPHATE MANNOSYLTRANSFERASE SUBUNIT 1"/>
    <property type="match status" value="1"/>
</dbReference>
<gene>
    <name evidence="5" type="ORF">A2Y49_00675</name>
</gene>
<protein>
    <recommendedName>
        <fullName evidence="4">Glycosyltransferase 2-like domain-containing protein</fullName>
    </recommendedName>
</protein>
<dbReference type="FunFam" id="3.90.550.10:FF:000122">
    <property type="entry name" value="Dolichol-phosphate mannosyltransferase subunit 1"/>
    <property type="match status" value="1"/>
</dbReference>
<keyword evidence="2" id="KW-0328">Glycosyltransferase</keyword>
<evidence type="ECO:0000313" key="6">
    <source>
        <dbReference type="Proteomes" id="UP000177154"/>
    </source>
</evidence>